<keyword evidence="3" id="KW-1185">Reference proteome</keyword>
<comment type="caution">
    <text evidence="2">The sequence shown here is derived from an EMBL/GenBank/DDBJ whole genome shotgun (WGS) entry which is preliminary data.</text>
</comment>
<gene>
    <name evidence="2" type="ORF">GCM10025868_17500</name>
</gene>
<evidence type="ECO:0000313" key="3">
    <source>
        <dbReference type="Proteomes" id="UP001157017"/>
    </source>
</evidence>
<name>A0ABQ6JI51_9ACTN</name>
<feature type="compositionally biased region" description="Basic and acidic residues" evidence="1">
    <location>
        <begin position="29"/>
        <end position="40"/>
    </location>
</feature>
<reference evidence="3" key="1">
    <citation type="journal article" date="2019" name="Int. J. Syst. Evol. Microbiol.">
        <title>The Global Catalogue of Microorganisms (GCM) 10K type strain sequencing project: providing services to taxonomists for standard genome sequencing and annotation.</title>
        <authorList>
            <consortium name="The Broad Institute Genomics Platform"/>
            <consortium name="The Broad Institute Genome Sequencing Center for Infectious Disease"/>
            <person name="Wu L."/>
            <person name="Ma J."/>
        </authorList>
    </citation>
    <scope>NUCLEOTIDE SEQUENCE [LARGE SCALE GENOMIC DNA]</scope>
    <source>
        <strain evidence="3">NBRC 108730</strain>
    </source>
</reference>
<feature type="region of interest" description="Disordered" evidence="1">
    <location>
        <begin position="1"/>
        <end position="64"/>
    </location>
</feature>
<dbReference type="Proteomes" id="UP001157017">
    <property type="component" value="Unassembled WGS sequence"/>
</dbReference>
<sequence>MVDPRGRPVHSMTWWSTSLRDGATADVADDPHGDDRRSAPRESQPQHEGGPRTRLEHGAGQHPP</sequence>
<evidence type="ECO:0000256" key="1">
    <source>
        <dbReference type="SAM" id="MobiDB-lite"/>
    </source>
</evidence>
<accession>A0ABQ6JI51</accession>
<organism evidence="2 3">
    <name type="scientific">Angustibacter aerolatus</name>
    <dbReference type="NCBI Taxonomy" id="1162965"/>
    <lineage>
        <taxon>Bacteria</taxon>
        <taxon>Bacillati</taxon>
        <taxon>Actinomycetota</taxon>
        <taxon>Actinomycetes</taxon>
        <taxon>Kineosporiales</taxon>
        <taxon>Kineosporiaceae</taxon>
    </lineage>
</organism>
<protein>
    <submittedName>
        <fullName evidence="2">Uncharacterized protein</fullName>
    </submittedName>
</protein>
<dbReference type="EMBL" id="BSUZ01000001">
    <property type="protein sequence ID" value="GMA86500.1"/>
    <property type="molecule type" value="Genomic_DNA"/>
</dbReference>
<proteinExistence type="predicted"/>
<feature type="compositionally biased region" description="Basic and acidic residues" evidence="1">
    <location>
        <begin position="49"/>
        <end position="64"/>
    </location>
</feature>
<evidence type="ECO:0000313" key="2">
    <source>
        <dbReference type="EMBL" id="GMA86500.1"/>
    </source>
</evidence>